<reference evidence="1" key="1">
    <citation type="journal article" date="2014" name="Front. Microbiol.">
        <title>High frequency of phylogenetically diverse reductive dehalogenase-homologous genes in deep subseafloor sedimentary metagenomes.</title>
        <authorList>
            <person name="Kawai M."/>
            <person name="Futagami T."/>
            <person name="Toyoda A."/>
            <person name="Takaki Y."/>
            <person name="Nishi S."/>
            <person name="Hori S."/>
            <person name="Arai W."/>
            <person name="Tsubouchi T."/>
            <person name="Morono Y."/>
            <person name="Uchiyama I."/>
            <person name="Ito T."/>
            <person name="Fujiyama A."/>
            <person name="Inagaki F."/>
            <person name="Takami H."/>
        </authorList>
    </citation>
    <scope>NUCLEOTIDE SEQUENCE</scope>
    <source>
        <strain evidence="1">Expedition CK06-06</strain>
    </source>
</reference>
<dbReference type="AlphaFoldDB" id="X1G3M5"/>
<gene>
    <name evidence="1" type="ORF">S03H2_37957</name>
</gene>
<evidence type="ECO:0000313" key="1">
    <source>
        <dbReference type="EMBL" id="GAH52486.1"/>
    </source>
</evidence>
<proteinExistence type="predicted"/>
<accession>X1G3M5</accession>
<protein>
    <submittedName>
        <fullName evidence="1">Uncharacterized protein</fullName>
    </submittedName>
</protein>
<sequence>MVDLPESPFKQRTILEARKLPTPFGTIETPAIELPPLKLPKLEDRH</sequence>
<name>X1G3M5_9ZZZZ</name>
<feature type="non-terminal residue" evidence="1">
    <location>
        <position position="46"/>
    </location>
</feature>
<dbReference type="EMBL" id="BARU01023384">
    <property type="protein sequence ID" value="GAH52486.1"/>
    <property type="molecule type" value="Genomic_DNA"/>
</dbReference>
<comment type="caution">
    <text evidence="1">The sequence shown here is derived from an EMBL/GenBank/DDBJ whole genome shotgun (WGS) entry which is preliminary data.</text>
</comment>
<organism evidence="1">
    <name type="scientific">marine sediment metagenome</name>
    <dbReference type="NCBI Taxonomy" id="412755"/>
    <lineage>
        <taxon>unclassified sequences</taxon>
        <taxon>metagenomes</taxon>
        <taxon>ecological metagenomes</taxon>
    </lineage>
</organism>